<evidence type="ECO:0000313" key="2">
    <source>
        <dbReference type="Proteomes" id="UP000249890"/>
    </source>
</evidence>
<dbReference type="RefSeq" id="WP_087915813.1">
    <property type="nucleotide sequence ID" value="NZ_CP021780.1"/>
</dbReference>
<accession>A0A2Z2K6J7</accession>
<sequence>MFKLKIGTNQFSSDIFQYLNTKYIEELEQAAFDRRLIYTGGTKRTGKTTALIQFGKKHGYNVIVQDFSPVKKLREEFDYKKIYMRKFYNRPVSEIAVIDENVSFTHDIDFPHPIITGFIDHTSFSDKGRPDWWSVGDASSGLKSAHFNSAKND</sequence>
<dbReference type="AlphaFoldDB" id="A0A2Z2K6J7"/>
<protein>
    <submittedName>
        <fullName evidence="1">Uncharacterized protein</fullName>
    </submittedName>
</protein>
<gene>
    <name evidence="1" type="ORF">B9T62_14110</name>
</gene>
<name>A0A2Z2K6J7_9BACL</name>
<proteinExistence type="predicted"/>
<organism evidence="1 2">
    <name type="scientific">Paenibacillus donghaensis</name>
    <dbReference type="NCBI Taxonomy" id="414771"/>
    <lineage>
        <taxon>Bacteria</taxon>
        <taxon>Bacillati</taxon>
        <taxon>Bacillota</taxon>
        <taxon>Bacilli</taxon>
        <taxon>Bacillales</taxon>
        <taxon>Paenibacillaceae</taxon>
        <taxon>Paenibacillus</taxon>
    </lineage>
</organism>
<dbReference type="KEGG" id="pdh:B9T62_14110"/>
<reference evidence="1 2" key="1">
    <citation type="submission" date="2017-06" db="EMBL/GenBank/DDBJ databases">
        <title>Complete genome sequence of Paenibacillus donghaensis KCTC 13049T isolated from East Sea sediment, South Korea.</title>
        <authorList>
            <person name="Jung B.K."/>
            <person name="Hong S.-J."/>
            <person name="Shin J.-H."/>
        </authorList>
    </citation>
    <scope>NUCLEOTIDE SEQUENCE [LARGE SCALE GENOMIC DNA]</scope>
    <source>
        <strain evidence="1 2">KCTC 13049</strain>
    </source>
</reference>
<evidence type="ECO:0000313" key="1">
    <source>
        <dbReference type="EMBL" id="ASA21806.1"/>
    </source>
</evidence>
<dbReference type="EMBL" id="CP021780">
    <property type="protein sequence ID" value="ASA21806.1"/>
    <property type="molecule type" value="Genomic_DNA"/>
</dbReference>
<dbReference type="Proteomes" id="UP000249890">
    <property type="component" value="Chromosome"/>
</dbReference>
<keyword evidence="2" id="KW-1185">Reference proteome</keyword>